<organism evidence="3 4">
    <name type="scientific">Dyadobacter chenhuakuii</name>
    <dbReference type="NCBI Taxonomy" id="2909339"/>
    <lineage>
        <taxon>Bacteria</taxon>
        <taxon>Pseudomonadati</taxon>
        <taxon>Bacteroidota</taxon>
        <taxon>Cytophagia</taxon>
        <taxon>Cytophagales</taxon>
        <taxon>Spirosomataceae</taxon>
        <taxon>Dyadobacter</taxon>
    </lineage>
</organism>
<evidence type="ECO:0000313" key="4">
    <source>
        <dbReference type="Proteomes" id="UP001139411"/>
    </source>
</evidence>
<sequence>MKITLQILGLILASLTGFAQWSTDPTQGNLIRQGTNTIENFTLHTDNNGGTFLVWKDWRTFGPNIYAQRITTAGSPKWDENEGHIVRPMQGNGEMIASIMEMGSTSDGNGNAIIAWSDNRDGLHVYVQKINDNGEMQWQNDGQNICNPCAYANKVKIISDGSGGSIIAWSGERAFGEVSEVYMQRINESGVSQWQSNGARVTNNDEYHKILLNIVSDGNNGAIVTWEYQQDGISEIRAQRLDNNGNALWAAEGTILGNFTDGNARQLESITDGNGGIITVWYDVRNSSGNLYAQKINSNGQPQWTFRGLPICTANGDQTRASIVSDAQGGAIIAWEDPRNGPPNIYAQRINASGQAQWLADGIPVYAQSFNQVNPQITPDGEGGAVICWTDARNAGVPDNHRDVYAQRVNGSGTLLWESNGIPVAIGERDQGGVAITTDDNGAFVIVWLGDYDSIFASRLGKDGVLPVTLVTFEARAENDNAVLTWTTSQETVNKGFEIQRSADAKHFDKIAFVNPYSSGSDTTQNYQYTDRAPLPGTSYYRLKQLDHDGKFAYSKMVHINLPGTSHISVYPNPTIGDLFVETEHVSERLQVIDMLGRTVLDKRVVKPRTHINVKDLSPGMYIIKGGALSQVFVKH</sequence>
<feature type="domain" description="Secretion system C-terminal sorting" evidence="2">
    <location>
        <begin position="570"/>
        <end position="627"/>
    </location>
</feature>
<comment type="caution">
    <text evidence="3">The sequence shown here is derived from an EMBL/GenBank/DDBJ whole genome shotgun (WGS) entry which is preliminary data.</text>
</comment>
<name>A0A9X1QGK4_9BACT</name>
<gene>
    <name evidence="3" type="ORF">L0661_16585</name>
</gene>
<protein>
    <submittedName>
        <fullName evidence="3">T9SS type A sorting domain-containing protein</fullName>
    </submittedName>
</protein>
<feature type="signal peptide" evidence="1">
    <location>
        <begin position="1"/>
        <end position="19"/>
    </location>
</feature>
<dbReference type="RefSeq" id="WP_235178510.1">
    <property type="nucleotide sequence ID" value="NZ_JAKFFV010000009.1"/>
</dbReference>
<dbReference type="Gene3D" id="2.60.40.10">
    <property type="entry name" value="Immunoglobulins"/>
    <property type="match status" value="1"/>
</dbReference>
<evidence type="ECO:0000313" key="3">
    <source>
        <dbReference type="EMBL" id="MCF2499937.1"/>
    </source>
</evidence>
<dbReference type="Pfam" id="PF18962">
    <property type="entry name" value="Por_Secre_tail"/>
    <property type="match status" value="1"/>
</dbReference>
<accession>A0A9X1QGK4</accession>
<keyword evidence="1" id="KW-0732">Signal</keyword>
<dbReference type="InterPro" id="IPR013783">
    <property type="entry name" value="Ig-like_fold"/>
</dbReference>
<dbReference type="InterPro" id="IPR026444">
    <property type="entry name" value="Secre_tail"/>
</dbReference>
<proteinExistence type="predicted"/>
<dbReference type="AlphaFoldDB" id="A0A9X1QGK4"/>
<reference evidence="3" key="1">
    <citation type="submission" date="2022-01" db="EMBL/GenBank/DDBJ databases">
        <title>Novel species in genus Dyadobacter.</title>
        <authorList>
            <person name="Ma C."/>
        </authorList>
    </citation>
    <scope>NUCLEOTIDE SEQUENCE</scope>
    <source>
        <strain evidence="3">CY357</strain>
    </source>
</reference>
<dbReference type="NCBIfam" id="TIGR04183">
    <property type="entry name" value="Por_Secre_tail"/>
    <property type="match status" value="1"/>
</dbReference>
<dbReference type="EMBL" id="JAKFFV010000009">
    <property type="protein sequence ID" value="MCF2499937.1"/>
    <property type="molecule type" value="Genomic_DNA"/>
</dbReference>
<feature type="chain" id="PRO_5040872589" evidence="1">
    <location>
        <begin position="20"/>
        <end position="636"/>
    </location>
</feature>
<evidence type="ECO:0000256" key="1">
    <source>
        <dbReference type="SAM" id="SignalP"/>
    </source>
</evidence>
<evidence type="ECO:0000259" key="2">
    <source>
        <dbReference type="Pfam" id="PF18962"/>
    </source>
</evidence>
<dbReference type="Proteomes" id="UP001139411">
    <property type="component" value="Unassembled WGS sequence"/>
</dbReference>